<keyword evidence="1" id="KW-1133">Transmembrane helix</keyword>
<reference evidence="3" key="1">
    <citation type="submission" date="2017-09" db="EMBL/GenBank/DDBJ databases">
        <authorList>
            <person name="Varghese N."/>
            <person name="Submissions S."/>
        </authorList>
    </citation>
    <scope>NUCLEOTIDE SEQUENCE [LARGE SCALE GENOMIC DNA]</scope>
    <source>
        <strain evidence="3">C7</strain>
    </source>
</reference>
<feature type="transmembrane region" description="Helical" evidence="1">
    <location>
        <begin position="276"/>
        <end position="304"/>
    </location>
</feature>
<dbReference type="InterPro" id="IPR010295">
    <property type="entry name" value="DUF898"/>
</dbReference>
<name>A0A2C9CMD6_9RHOB</name>
<dbReference type="Proteomes" id="UP000220034">
    <property type="component" value="Unassembled WGS sequence"/>
</dbReference>
<keyword evidence="3" id="KW-1185">Reference proteome</keyword>
<feature type="transmembrane region" description="Helical" evidence="1">
    <location>
        <begin position="147"/>
        <end position="169"/>
    </location>
</feature>
<organism evidence="2 3">
    <name type="scientific">Pontivivens marinum</name>
    <dbReference type="NCBI Taxonomy" id="1690039"/>
    <lineage>
        <taxon>Bacteria</taxon>
        <taxon>Pseudomonadati</taxon>
        <taxon>Pseudomonadota</taxon>
        <taxon>Alphaproteobacteria</taxon>
        <taxon>Rhodobacterales</taxon>
        <taxon>Paracoccaceae</taxon>
        <taxon>Pontivivens</taxon>
    </lineage>
</organism>
<evidence type="ECO:0000313" key="2">
    <source>
        <dbReference type="EMBL" id="SOH92464.1"/>
    </source>
</evidence>
<feature type="transmembrane region" description="Helical" evidence="1">
    <location>
        <begin position="230"/>
        <end position="247"/>
    </location>
</feature>
<evidence type="ECO:0000313" key="3">
    <source>
        <dbReference type="Proteomes" id="UP000220034"/>
    </source>
</evidence>
<keyword evidence="1" id="KW-0472">Membrane</keyword>
<dbReference type="OrthoDB" id="7462354at2"/>
<protein>
    <recommendedName>
        <fullName evidence="4">DUF898 domain-containing protein</fullName>
    </recommendedName>
</protein>
<proteinExistence type="predicted"/>
<feature type="transmembrane region" description="Helical" evidence="1">
    <location>
        <begin position="72"/>
        <end position="94"/>
    </location>
</feature>
<dbReference type="AlphaFoldDB" id="A0A2C9CMD6"/>
<sequence>MEQPPAREALAPSYHGSGGSLFWLMFRTTIYNLLTLGFYRFWQRTKTRQHFWNGIRVAGSPLEYTGTGLEKFLGFLIAVVFLAVYLGLFQIGFFFLGLKLTGGAEWVGVVSSLPVIPLVYYAQYRAQRYVLSRTQLRGIRFSMSQDAVRYVFVALWHLLLTVLSFGILYPRMQWYLEKFRTDRTSYGTMRMLLTGSWFSLLRPWLRVLACVYLPAIVMGILLYQDKKVGAGFMALGLIFLPFAWVYYRVASFRILTEAKSVGGVSFTSGARTGSVLAIYMLGYLLIGVIMTVIATIVGSVATLVSDTPTKVVVGWETLTDLGQLLTFGLIMAVYLGIFLTWSAMHAVFISQPLLSHFVTTLLIHDAQELDLVRQREQDDFLEAEGFADALDVGGAF</sequence>
<dbReference type="RefSeq" id="WP_097928043.1">
    <property type="nucleotide sequence ID" value="NZ_OCTN01000001.1"/>
</dbReference>
<keyword evidence="1" id="KW-0812">Transmembrane</keyword>
<dbReference type="Pfam" id="PF05987">
    <property type="entry name" value="DUF898"/>
    <property type="match status" value="1"/>
</dbReference>
<gene>
    <name evidence="2" type="ORF">SAMN06273572_101311</name>
</gene>
<accession>A0A2C9CMD6</accession>
<evidence type="ECO:0000256" key="1">
    <source>
        <dbReference type="SAM" id="Phobius"/>
    </source>
</evidence>
<dbReference type="EMBL" id="OCTN01000001">
    <property type="protein sequence ID" value="SOH92464.1"/>
    <property type="molecule type" value="Genomic_DNA"/>
</dbReference>
<feature type="transmembrane region" description="Helical" evidence="1">
    <location>
        <begin position="324"/>
        <end position="344"/>
    </location>
</feature>
<feature type="transmembrane region" description="Helical" evidence="1">
    <location>
        <begin position="106"/>
        <end position="126"/>
    </location>
</feature>
<feature type="transmembrane region" description="Helical" evidence="1">
    <location>
        <begin position="20"/>
        <end position="42"/>
    </location>
</feature>
<evidence type="ECO:0008006" key="4">
    <source>
        <dbReference type="Google" id="ProtNLM"/>
    </source>
</evidence>
<feature type="transmembrane region" description="Helical" evidence="1">
    <location>
        <begin position="204"/>
        <end position="223"/>
    </location>
</feature>